<dbReference type="EMBL" id="JACJVP010000032">
    <property type="protein sequence ID" value="MBB6672979.1"/>
    <property type="molecule type" value="Genomic_DNA"/>
</dbReference>
<proteinExistence type="predicted"/>
<organism evidence="2 3">
    <name type="scientific">Cohnella nanjingensis</name>
    <dbReference type="NCBI Taxonomy" id="1387779"/>
    <lineage>
        <taxon>Bacteria</taxon>
        <taxon>Bacillati</taxon>
        <taxon>Bacillota</taxon>
        <taxon>Bacilli</taxon>
        <taxon>Bacillales</taxon>
        <taxon>Paenibacillaceae</taxon>
        <taxon>Cohnella</taxon>
    </lineage>
</organism>
<evidence type="ECO:0000313" key="2">
    <source>
        <dbReference type="EMBL" id="MBB6672979.1"/>
    </source>
</evidence>
<dbReference type="PANTHER" id="PTHR34407">
    <property type="entry name" value="EXPRESSED PROTEIN"/>
    <property type="match status" value="1"/>
</dbReference>
<keyword evidence="3" id="KW-1185">Reference proteome</keyword>
<dbReference type="AlphaFoldDB" id="A0A7X0RVP9"/>
<reference evidence="2 3" key="1">
    <citation type="submission" date="2020-08" db="EMBL/GenBank/DDBJ databases">
        <title>Cohnella phylogeny.</title>
        <authorList>
            <person name="Dunlap C."/>
        </authorList>
    </citation>
    <scope>NUCLEOTIDE SEQUENCE [LARGE SCALE GENOMIC DNA]</scope>
    <source>
        <strain evidence="2 3">DSM 28246</strain>
    </source>
</reference>
<sequence length="372" mass="41338">MDNRTPDKDMFAQSLVNQGDERRIVKAMQKALRKEKVTLGFIGGSITEGALSTSPDNSYVGLIGKWWKEQFPDAQLQAINAGIGSTGSLIGVHRVDQDLLKFEPDLVVVDFSVNDEYSPGLANQYEDLIRKILQSKNKPAVILLFMMRQDGTNMQWAHSPVGLHYDLPMVSLSSGVWPQMQSGHLKWQDYYADDVHPNDAGHRLVSQLIINRLESVRSHVGQSEEPDLASEELPASMTSDGYLHTELLTSDRLAVSSNNGWVKEETARFSPGWIATKPGQSFSFTVEAANIGVIYEKLNNGRMGRVQVQVDDLPPVELEGHFSADWKGYPAGELVAENLDEGKHSVTITFMREHHPDSTGELFKVCAIMASR</sequence>
<dbReference type="GO" id="GO:0016787">
    <property type="term" value="F:hydrolase activity"/>
    <property type="evidence" value="ECO:0007669"/>
    <property type="project" value="UniProtKB-KW"/>
</dbReference>
<dbReference type="InterPro" id="IPR036514">
    <property type="entry name" value="SGNH_hydro_sf"/>
</dbReference>
<dbReference type="InterPro" id="IPR013830">
    <property type="entry name" value="SGNH_hydro"/>
</dbReference>
<dbReference type="Gene3D" id="3.40.50.1110">
    <property type="entry name" value="SGNH hydrolase"/>
    <property type="match status" value="1"/>
</dbReference>
<dbReference type="SUPFAM" id="SSF52266">
    <property type="entry name" value="SGNH hydrolase"/>
    <property type="match status" value="1"/>
</dbReference>
<evidence type="ECO:0000259" key="1">
    <source>
        <dbReference type="Pfam" id="PF13472"/>
    </source>
</evidence>
<dbReference type="PANTHER" id="PTHR34407:SF1">
    <property type="entry name" value="SGNH HYDROLASE-TYPE ESTERASE DOMAIN-CONTAINING PROTEIN"/>
    <property type="match status" value="1"/>
</dbReference>
<feature type="domain" description="SGNH hydrolase-type esterase" evidence="1">
    <location>
        <begin position="41"/>
        <end position="204"/>
    </location>
</feature>
<dbReference type="RefSeq" id="WP_185670827.1">
    <property type="nucleotide sequence ID" value="NZ_JACJVP010000032.1"/>
</dbReference>
<comment type="caution">
    <text evidence="2">The sequence shown here is derived from an EMBL/GenBank/DDBJ whole genome shotgun (WGS) entry which is preliminary data.</text>
</comment>
<gene>
    <name evidence="2" type="ORF">H7C19_20060</name>
</gene>
<name>A0A7X0RVP9_9BACL</name>
<protein>
    <submittedName>
        <fullName evidence="2">SGNH/GDSL hydrolase family protein</fullName>
    </submittedName>
</protein>
<dbReference type="Pfam" id="PF13472">
    <property type="entry name" value="Lipase_GDSL_2"/>
    <property type="match status" value="1"/>
</dbReference>
<keyword evidence="2" id="KW-0378">Hydrolase</keyword>
<dbReference type="Proteomes" id="UP000547209">
    <property type="component" value="Unassembled WGS sequence"/>
</dbReference>
<dbReference type="CDD" id="cd00229">
    <property type="entry name" value="SGNH_hydrolase"/>
    <property type="match status" value="1"/>
</dbReference>
<evidence type="ECO:0000313" key="3">
    <source>
        <dbReference type="Proteomes" id="UP000547209"/>
    </source>
</evidence>
<accession>A0A7X0RVP9</accession>